<keyword evidence="8 9" id="KW-0472">Membrane</keyword>
<dbReference type="InterPro" id="IPR001104">
    <property type="entry name" value="3-oxo-5_a-steroid_4-DH_C"/>
</dbReference>
<keyword evidence="11" id="KW-1185">Reference proteome</keyword>
<comment type="subcellular location">
    <subcellularLocation>
        <location evidence="1">Membrane</location>
        <topology evidence="1">Multi-pass membrane protein</topology>
    </subcellularLocation>
</comment>
<dbReference type="Gene3D" id="1.20.120.1630">
    <property type="match status" value="1"/>
</dbReference>
<evidence type="ECO:0000313" key="12">
    <source>
        <dbReference type="WBParaSite" id="PTRK_0001406500.1"/>
    </source>
</evidence>
<evidence type="ECO:0000256" key="9">
    <source>
        <dbReference type="SAM" id="Phobius"/>
    </source>
</evidence>
<dbReference type="Pfam" id="PF02544">
    <property type="entry name" value="Steroid_dh"/>
    <property type="match status" value="1"/>
</dbReference>
<keyword evidence="3" id="KW-0444">Lipid biosynthesis</keyword>
<dbReference type="AlphaFoldDB" id="A0A0N4ZZ50"/>
<evidence type="ECO:0000256" key="3">
    <source>
        <dbReference type="ARBA" id="ARBA00022516"/>
    </source>
</evidence>
<feature type="domain" description="3-oxo-5-alpha-steroid 4-dehydrogenase C-terminal" evidence="10">
    <location>
        <begin position="144"/>
        <end position="297"/>
    </location>
</feature>
<evidence type="ECO:0000256" key="4">
    <source>
        <dbReference type="ARBA" id="ARBA00022692"/>
    </source>
</evidence>
<protein>
    <submittedName>
        <fullName evidence="12">S5A_REDUCTASE domain-containing protein</fullName>
    </submittedName>
</protein>
<dbReference type="GO" id="GO:0016020">
    <property type="term" value="C:membrane"/>
    <property type="evidence" value="ECO:0007669"/>
    <property type="project" value="UniProtKB-SubCell"/>
</dbReference>
<evidence type="ECO:0000256" key="2">
    <source>
        <dbReference type="ARBA" id="ARBA00007742"/>
    </source>
</evidence>
<evidence type="ECO:0000256" key="7">
    <source>
        <dbReference type="ARBA" id="ARBA00023098"/>
    </source>
</evidence>
<comment type="similarity">
    <text evidence="2">Belongs to the steroid 5-alpha reductase family.</text>
</comment>
<dbReference type="WBParaSite" id="PTRK_0001406500.1">
    <property type="protein sequence ID" value="PTRK_0001406500.1"/>
    <property type="gene ID" value="PTRK_0001406500"/>
</dbReference>
<feature type="transmembrane region" description="Helical" evidence="9">
    <location>
        <begin position="150"/>
        <end position="168"/>
    </location>
</feature>
<keyword evidence="7" id="KW-0443">Lipid metabolism</keyword>
<dbReference type="PANTHER" id="PTHR10556:SF28">
    <property type="entry name" value="VERY-LONG-CHAIN ENOYL-COA REDUCTASE"/>
    <property type="match status" value="1"/>
</dbReference>
<proteinExistence type="inferred from homology"/>
<dbReference type="GO" id="GO:0016627">
    <property type="term" value="F:oxidoreductase activity, acting on the CH-CH group of donors"/>
    <property type="evidence" value="ECO:0007669"/>
    <property type="project" value="InterPro"/>
</dbReference>
<feature type="transmembrane region" description="Helical" evidence="9">
    <location>
        <begin position="180"/>
        <end position="204"/>
    </location>
</feature>
<evidence type="ECO:0000256" key="1">
    <source>
        <dbReference type="ARBA" id="ARBA00004141"/>
    </source>
</evidence>
<evidence type="ECO:0000256" key="8">
    <source>
        <dbReference type="ARBA" id="ARBA00023136"/>
    </source>
</evidence>
<name>A0A0N4ZZ50_PARTI</name>
<dbReference type="GO" id="GO:0042761">
    <property type="term" value="P:very long-chain fatty acid biosynthetic process"/>
    <property type="evidence" value="ECO:0007669"/>
    <property type="project" value="TreeGrafter"/>
</dbReference>
<keyword evidence="4 9" id="KW-0812">Transmembrane</keyword>
<accession>A0A0N4ZZ50</accession>
<keyword evidence="6" id="KW-0560">Oxidoreductase</keyword>
<evidence type="ECO:0000313" key="11">
    <source>
        <dbReference type="Proteomes" id="UP000038045"/>
    </source>
</evidence>
<keyword evidence="5 9" id="KW-1133">Transmembrane helix</keyword>
<dbReference type="InterPro" id="IPR039357">
    <property type="entry name" value="SRD5A/TECR"/>
</dbReference>
<evidence type="ECO:0000256" key="5">
    <source>
        <dbReference type="ARBA" id="ARBA00022989"/>
    </source>
</evidence>
<dbReference type="PANTHER" id="PTHR10556">
    <property type="entry name" value="3-OXO-5-ALPHA-STEROID 4-DEHYDROGENASE"/>
    <property type="match status" value="1"/>
</dbReference>
<evidence type="ECO:0000256" key="6">
    <source>
        <dbReference type="ARBA" id="ARBA00023002"/>
    </source>
</evidence>
<dbReference type="Proteomes" id="UP000038045">
    <property type="component" value="Unplaced"/>
</dbReference>
<organism evidence="11 12">
    <name type="scientific">Parastrongyloides trichosuri</name>
    <name type="common">Possum-specific nematode worm</name>
    <dbReference type="NCBI Taxonomy" id="131310"/>
    <lineage>
        <taxon>Eukaryota</taxon>
        <taxon>Metazoa</taxon>
        <taxon>Ecdysozoa</taxon>
        <taxon>Nematoda</taxon>
        <taxon>Chromadorea</taxon>
        <taxon>Rhabditida</taxon>
        <taxon>Tylenchina</taxon>
        <taxon>Panagrolaimomorpha</taxon>
        <taxon>Strongyloidoidea</taxon>
        <taxon>Strongyloididae</taxon>
        <taxon>Parastrongyloides</taxon>
    </lineage>
</organism>
<reference evidence="12" key="1">
    <citation type="submission" date="2017-02" db="UniProtKB">
        <authorList>
            <consortium name="WormBaseParasite"/>
        </authorList>
    </citation>
    <scope>IDENTIFICATION</scope>
</reference>
<sequence length="297" mass="34923">MVNFEIFKNNEKTIVDVNDNGNVGDIIKEYSQISKVQIERIALRSEIKGKNLKHDIKINTLANRQLFFRDLGPQIPWKTVFLAEYAGPYFIYPIFFFRPSFIYGEGAINVQTAISVKLALFCSMFHYGKRLYETQYVHRFSHGTMPQINLIKNCLYYWGFSAFMAYFINHPSYTEPYFGFMQVFLGFTGFALAEFGNYSIHILLRNLRPEGSKVRKIPRPNDNPFTILFDYVSCPNYTYEVLAWFSFTIMTQSFSSLLFTTAGFFQMSIWAIQKHHNYIKEFPDYPKERKSIIPFIF</sequence>
<dbReference type="PROSITE" id="PS50244">
    <property type="entry name" value="S5A_REDUCTASE"/>
    <property type="match status" value="1"/>
</dbReference>
<dbReference type="STRING" id="131310.A0A0N4ZZ50"/>
<evidence type="ECO:0000259" key="10">
    <source>
        <dbReference type="Pfam" id="PF02544"/>
    </source>
</evidence>